<proteinExistence type="predicted"/>
<evidence type="ECO:0008006" key="4">
    <source>
        <dbReference type="Google" id="ProtNLM"/>
    </source>
</evidence>
<reference evidence="2 3" key="1">
    <citation type="submission" date="2019-03" db="EMBL/GenBank/DDBJ databases">
        <title>Genomic Encyclopedia of Type Strains, Phase IV (KMG-IV): sequencing the most valuable type-strain genomes for metagenomic binning, comparative biology and taxonomic classification.</title>
        <authorList>
            <person name="Goeker M."/>
        </authorList>
    </citation>
    <scope>NUCLEOTIDE SEQUENCE [LARGE SCALE GENOMIC DNA]</scope>
    <source>
        <strain evidence="2 3">DSM 45765</strain>
    </source>
</reference>
<keyword evidence="3" id="KW-1185">Reference proteome</keyword>
<dbReference type="AlphaFoldDB" id="A0A4R2R1Q2"/>
<feature type="compositionally biased region" description="Low complexity" evidence="1">
    <location>
        <begin position="138"/>
        <end position="149"/>
    </location>
</feature>
<feature type="region of interest" description="Disordered" evidence="1">
    <location>
        <begin position="131"/>
        <end position="150"/>
    </location>
</feature>
<protein>
    <recommendedName>
        <fullName evidence="4">Histidine kinase-like protein</fullName>
    </recommendedName>
</protein>
<dbReference type="RefSeq" id="WP_132875205.1">
    <property type="nucleotide sequence ID" value="NZ_SLXQ01000001.1"/>
</dbReference>
<organism evidence="2 3">
    <name type="scientific">Tamaricihabitans halophyticus</name>
    <dbReference type="NCBI Taxonomy" id="1262583"/>
    <lineage>
        <taxon>Bacteria</taxon>
        <taxon>Bacillati</taxon>
        <taxon>Actinomycetota</taxon>
        <taxon>Actinomycetes</taxon>
        <taxon>Pseudonocardiales</taxon>
        <taxon>Pseudonocardiaceae</taxon>
        <taxon>Tamaricihabitans</taxon>
    </lineage>
</organism>
<evidence type="ECO:0000313" key="2">
    <source>
        <dbReference type="EMBL" id="TCP56630.1"/>
    </source>
</evidence>
<accession>A0A4R2R1Q2</accession>
<name>A0A4R2R1Q2_9PSEU</name>
<comment type="caution">
    <text evidence="2">The sequence shown here is derived from an EMBL/GenBank/DDBJ whole genome shotgun (WGS) entry which is preliminary data.</text>
</comment>
<dbReference type="Proteomes" id="UP000294911">
    <property type="component" value="Unassembled WGS sequence"/>
</dbReference>
<evidence type="ECO:0000256" key="1">
    <source>
        <dbReference type="SAM" id="MobiDB-lite"/>
    </source>
</evidence>
<gene>
    <name evidence="2" type="ORF">EV191_101575</name>
</gene>
<dbReference type="EMBL" id="SLXQ01000001">
    <property type="protein sequence ID" value="TCP56630.1"/>
    <property type="molecule type" value="Genomic_DNA"/>
</dbReference>
<sequence>MSTRTAQVDDLRLVAAPSAVNCMEMFVRFTLAEWQLKPLLDEAMATARSLIAAACRSVGSTGSAILSVRLRLRDDHLAIEVEGDELGRVPVPESEMPRRHTDIVTLDHGGKLMWCELPLPTGVSAGEVSLPRRAQKSTAAGPPTADADPQVMQRVLTGLNRHEPRHGI</sequence>
<dbReference type="OrthoDB" id="5180771at2"/>
<evidence type="ECO:0000313" key="3">
    <source>
        <dbReference type="Proteomes" id="UP000294911"/>
    </source>
</evidence>